<organism evidence="1 2">
    <name type="scientific">Homarus americanus</name>
    <name type="common">American lobster</name>
    <dbReference type="NCBI Taxonomy" id="6706"/>
    <lineage>
        <taxon>Eukaryota</taxon>
        <taxon>Metazoa</taxon>
        <taxon>Ecdysozoa</taxon>
        <taxon>Arthropoda</taxon>
        <taxon>Crustacea</taxon>
        <taxon>Multicrustacea</taxon>
        <taxon>Malacostraca</taxon>
        <taxon>Eumalacostraca</taxon>
        <taxon>Eucarida</taxon>
        <taxon>Decapoda</taxon>
        <taxon>Pleocyemata</taxon>
        <taxon>Astacidea</taxon>
        <taxon>Nephropoidea</taxon>
        <taxon>Nephropidae</taxon>
        <taxon>Homarus</taxon>
    </lineage>
</organism>
<dbReference type="EMBL" id="JAHLQT010033099">
    <property type="protein sequence ID" value="KAG7159638.1"/>
    <property type="molecule type" value="Genomic_DNA"/>
</dbReference>
<gene>
    <name evidence="1" type="ORF">Hamer_G027581</name>
</gene>
<reference evidence="1" key="1">
    <citation type="journal article" date="2021" name="Sci. Adv.">
        <title>The American lobster genome reveals insights on longevity, neural, and immune adaptations.</title>
        <authorList>
            <person name="Polinski J.M."/>
            <person name="Zimin A.V."/>
            <person name="Clark K.F."/>
            <person name="Kohn A.B."/>
            <person name="Sadowski N."/>
            <person name="Timp W."/>
            <person name="Ptitsyn A."/>
            <person name="Khanna P."/>
            <person name="Romanova D.Y."/>
            <person name="Williams P."/>
            <person name="Greenwood S.J."/>
            <person name="Moroz L.L."/>
            <person name="Walt D.R."/>
            <person name="Bodnar A.G."/>
        </authorList>
    </citation>
    <scope>NUCLEOTIDE SEQUENCE</scope>
    <source>
        <strain evidence="1">GMGI-L3</strain>
    </source>
</reference>
<keyword evidence="2" id="KW-1185">Reference proteome</keyword>
<proteinExistence type="predicted"/>
<evidence type="ECO:0008006" key="3">
    <source>
        <dbReference type="Google" id="ProtNLM"/>
    </source>
</evidence>
<sequence length="67" mass="7806">MALPHPHPIELKQDRSPIHMNNVVKDWFTQHLEVEVLMSGTWVRQLVGVWMMKLVGTWAMKLVAKCL</sequence>
<evidence type="ECO:0000313" key="1">
    <source>
        <dbReference type="EMBL" id="KAG7159638.1"/>
    </source>
</evidence>
<evidence type="ECO:0000313" key="2">
    <source>
        <dbReference type="Proteomes" id="UP000747542"/>
    </source>
</evidence>
<dbReference type="AlphaFoldDB" id="A0A8J5MQ39"/>
<accession>A0A8J5MQ39</accession>
<protein>
    <recommendedName>
        <fullName evidence="3">Transposase</fullName>
    </recommendedName>
</protein>
<dbReference type="Proteomes" id="UP000747542">
    <property type="component" value="Unassembled WGS sequence"/>
</dbReference>
<name>A0A8J5MQ39_HOMAM</name>
<comment type="caution">
    <text evidence="1">The sequence shown here is derived from an EMBL/GenBank/DDBJ whole genome shotgun (WGS) entry which is preliminary data.</text>
</comment>